<organism evidence="1 2">
    <name type="scientific">Niastella yeongjuensis</name>
    <dbReference type="NCBI Taxonomy" id="354355"/>
    <lineage>
        <taxon>Bacteria</taxon>
        <taxon>Pseudomonadati</taxon>
        <taxon>Bacteroidota</taxon>
        <taxon>Chitinophagia</taxon>
        <taxon>Chitinophagales</taxon>
        <taxon>Chitinophagaceae</taxon>
        <taxon>Niastella</taxon>
    </lineage>
</organism>
<proteinExistence type="predicted"/>
<dbReference type="InterPro" id="IPR036116">
    <property type="entry name" value="FN3_sf"/>
</dbReference>
<evidence type="ECO:0008006" key="3">
    <source>
        <dbReference type="Google" id="ProtNLM"/>
    </source>
</evidence>
<evidence type="ECO:0000313" key="2">
    <source>
        <dbReference type="Proteomes" id="UP000192610"/>
    </source>
</evidence>
<name>A0A1V9E9P1_9BACT</name>
<dbReference type="Proteomes" id="UP000192610">
    <property type="component" value="Unassembled WGS sequence"/>
</dbReference>
<dbReference type="InterPro" id="IPR003961">
    <property type="entry name" value="FN3_dom"/>
</dbReference>
<protein>
    <recommendedName>
        <fullName evidence="3">Fibronectin type-III domain-containing protein</fullName>
    </recommendedName>
</protein>
<keyword evidence="2" id="KW-1185">Reference proteome</keyword>
<comment type="caution">
    <text evidence="1">The sequence shown here is derived from an EMBL/GenBank/DDBJ whole genome shotgun (WGS) entry which is preliminary data.</text>
</comment>
<dbReference type="InterPro" id="IPR013783">
    <property type="entry name" value="Ig-like_fold"/>
</dbReference>
<dbReference type="EMBL" id="LVXG01000056">
    <property type="protein sequence ID" value="OQP42802.1"/>
    <property type="molecule type" value="Genomic_DNA"/>
</dbReference>
<evidence type="ECO:0000313" key="1">
    <source>
        <dbReference type="EMBL" id="OQP42802.1"/>
    </source>
</evidence>
<gene>
    <name evidence="1" type="ORF">A4H97_11620</name>
</gene>
<dbReference type="SUPFAM" id="SSF49265">
    <property type="entry name" value="Fibronectin type III"/>
    <property type="match status" value="1"/>
</dbReference>
<dbReference type="RefSeq" id="WP_081203215.1">
    <property type="nucleotide sequence ID" value="NZ_FOCZ01000005.1"/>
</dbReference>
<dbReference type="Gene3D" id="2.60.40.10">
    <property type="entry name" value="Immunoglobulins"/>
    <property type="match status" value="1"/>
</dbReference>
<dbReference type="AlphaFoldDB" id="A0A1V9E9P1"/>
<dbReference type="CDD" id="cd00063">
    <property type="entry name" value="FN3"/>
    <property type="match status" value="1"/>
</dbReference>
<accession>A0A1V9E9P1</accession>
<reference evidence="2" key="1">
    <citation type="submission" date="2016-04" db="EMBL/GenBank/DDBJ databases">
        <authorList>
            <person name="Chen L."/>
            <person name="Zhuang W."/>
            <person name="Wang G."/>
        </authorList>
    </citation>
    <scope>NUCLEOTIDE SEQUENCE [LARGE SCALE GENOMIC DNA]</scope>
    <source>
        <strain evidence="2">17621</strain>
    </source>
</reference>
<dbReference type="OrthoDB" id="665432at2"/>
<sequence length="201" mass="22241">MSKSIAKYKKRQGDIAMICQRVIENMENNPAFPTPPAALTELKKLLPEYQAALVKAGSRDKQMVSVKNDKKVLVLAYLKELAEYVTVTCNGDRTLILSSGFDVANDARDYQTPAIEILEVEMGAAGEATTHAKNVSGILAYVHQYTKEQPGINTEWIGIGSSQSSHTFEGLISDKRYWFRVVAIGTNGRRSYSPVVTRVIQ</sequence>